<organism evidence="2 3">
    <name type="scientific">Microdochium bolleyi</name>
    <dbReference type="NCBI Taxonomy" id="196109"/>
    <lineage>
        <taxon>Eukaryota</taxon>
        <taxon>Fungi</taxon>
        <taxon>Dikarya</taxon>
        <taxon>Ascomycota</taxon>
        <taxon>Pezizomycotina</taxon>
        <taxon>Sordariomycetes</taxon>
        <taxon>Xylariomycetidae</taxon>
        <taxon>Xylariales</taxon>
        <taxon>Microdochiaceae</taxon>
        <taxon>Microdochium</taxon>
    </lineage>
</organism>
<evidence type="ECO:0008006" key="4">
    <source>
        <dbReference type="Google" id="ProtNLM"/>
    </source>
</evidence>
<evidence type="ECO:0000313" key="2">
    <source>
        <dbReference type="EMBL" id="KXJ86907.1"/>
    </source>
</evidence>
<gene>
    <name evidence="2" type="ORF">Micbo1qcDRAFT_208684</name>
</gene>
<dbReference type="Proteomes" id="UP000070501">
    <property type="component" value="Unassembled WGS sequence"/>
</dbReference>
<protein>
    <recommendedName>
        <fullName evidence="4">LTD domain-containing protein</fullName>
    </recommendedName>
</protein>
<dbReference type="STRING" id="196109.A0A136IPQ2"/>
<feature type="region of interest" description="Disordered" evidence="1">
    <location>
        <begin position="217"/>
        <end position="245"/>
    </location>
</feature>
<evidence type="ECO:0000313" key="3">
    <source>
        <dbReference type="Proteomes" id="UP000070501"/>
    </source>
</evidence>
<accession>A0A136IPQ2</accession>
<evidence type="ECO:0000256" key="1">
    <source>
        <dbReference type="SAM" id="MobiDB-lite"/>
    </source>
</evidence>
<keyword evidence="3" id="KW-1185">Reference proteome</keyword>
<dbReference type="Pfam" id="PF10042">
    <property type="entry name" value="DUF2278"/>
    <property type="match status" value="1"/>
</dbReference>
<dbReference type="OrthoDB" id="2580841at2759"/>
<reference evidence="3" key="1">
    <citation type="submission" date="2016-02" db="EMBL/GenBank/DDBJ databases">
        <title>Draft genome sequence of Microdochium bolleyi, a fungal endophyte of beachgrass.</title>
        <authorList>
            <consortium name="DOE Joint Genome Institute"/>
            <person name="David A.S."/>
            <person name="May G."/>
            <person name="Haridas S."/>
            <person name="Lim J."/>
            <person name="Wang M."/>
            <person name="Labutti K."/>
            <person name="Lipzen A."/>
            <person name="Barry K."/>
            <person name="Grigoriev I.V."/>
        </authorList>
    </citation>
    <scope>NUCLEOTIDE SEQUENCE [LARGE SCALE GENOMIC DNA]</scope>
    <source>
        <strain evidence="3">J235TASD1</strain>
    </source>
</reference>
<sequence>MPPQGLNEYGVWVAKPVSFTAETHEQDPDSPHIHLIYDDGKSSTLKAAINIKSKSKESRLVFWIYPDFKHPMLDDLQGLSPGFHDLKGNRELSLDYIRSNILQLREGSLLDHDIPGPGNDMIDYFTPILNNAIASEATVYLFGEPFRGKDGIHDVHMNQGNEGKFAQYNGVYQDGGLIFGFPDGHFEAVFLAFGVQKYHTNDETGQPIGDADFASLYKKKSGPQQPPPPQNGEAPSPATPSGDDDDAQVVIQAALVNPSGPDGQRGVSGESVTLYNRSANSISLASWGVGNGKGATQSLSGSLVGMSKRTFAVPGAPLSNKGGTITLLDSNGLKVHGVRYTRDEARRQGQFLFFN</sequence>
<name>A0A136IPQ2_9PEZI</name>
<dbReference type="EMBL" id="KQ964265">
    <property type="protein sequence ID" value="KXJ86907.1"/>
    <property type="molecule type" value="Genomic_DNA"/>
</dbReference>
<dbReference type="InParanoid" id="A0A136IPQ2"/>
<proteinExistence type="predicted"/>
<dbReference type="AlphaFoldDB" id="A0A136IPQ2"/>
<dbReference type="InterPro" id="IPR019268">
    <property type="entry name" value="DUF2278"/>
</dbReference>